<gene>
    <name evidence="1" type="ORF">MRB53_034403</name>
</gene>
<dbReference type="EMBL" id="CM056820">
    <property type="protein sequence ID" value="KAJ8615031.1"/>
    <property type="molecule type" value="Genomic_DNA"/>
</dbReference>
<comment type="caution">
    <text evidence="1">The sequence shown here is derived from an EMBL/GenBank/DDBJ whole genome shotgun (WGS) entry which is preliminary data.</text>
</comment>
<organism evidence="1 2">
    <name type="scientific">Persea americana</name>
    <name type="common">Avocado</name>
    <dbReference type="NCBI Taxonomy" id="3435"/>
    <lineage>
        <taxon>Eukaryota</taxon>
        <taxon>Viridiplantae</taxon>
        <taxon>Streptophyta</taxon>
        <taxon>Embryophyta</taxon>
        <taxon>Tracheophyta</taxon>
        <taxon>Spermatophyta</taxon>
        <taxon>Magnoliopsida</taxon>
        <taxon>Magnoliidae</taxon>
        <taxon>Laurales</taxon>
        <taxon>Lauraceae</taxon>
        <taxon>Persea</taxon>
    </lineage>
</organism>
<accession>A0ACC2K1L3</accession>
<evidence type="ECO:0000313" key="1">
    <source>
        <dbReference type="EMBL" id="KAJ8615031.1"/>
    </source>
</evidence>
<protein>
    <submittedName>
        <fullName evidence="1">Uncharacterized protein</fullName>
    </submittedName>
</protein>
<name>A0ACC2K1L3_PERAE</name>
<evidence type="ECO:0000313" key="2">
    <source>
        <dbReference type="Proteomes" id="UP001234297"/>
    </source>
</evidence>
<keyword evidence="2" id="KW-1185">Reference proteome</keyword>
<proteinExistence type="predicted"/>
<dbReference type="Proteomes" id="UP001234297">
    <property type="component" value="Chromosome 12"/>
</dbReference>
<sequence length="68" mass="7568">MSDGRRWRGGSGAREEGEALWKPEMSAGVVVLLAREKKMGSPGLRKNPEMEGDGCCERSRMEGKMREI</sequence>
<reference evidence="1 2" key="1">
    <citation type="journal article" date="2022" name="Hortic Res">
        <title>A haplotype resolved chromosomal level avocado genome allows analysis of novel avocado genes.</title>
        <authorList>
            <person name="Nath O."/>
            <person name="Fletcher S.J."/>
            <person name="Hayward A."/>
            <person name="Shaw L.M."/>
            <person name="Masouleh A.K."/>
            <person name="Furtado A."/>
            <person name="Henry R.J."/>
            <person name="Mitter N."/>
        </authorList>
    </citation>
    <scope>NUCLEOTIDE SEQUENCE [LARGE SCALE GENOMIC DNA]</scope>
    <source>
        <strain evidence="2">cv. Hass</strain>
    </source>
</reference>